<keyword evidence="2" id="KW-1185">Reference proteome</keyword>
<dbReference type="EMBL" id="CM016557">
    <property type="protein sequence ID" value="TKW10382.1"/>
    <property type="molecule type" value="Genomic_DNA"/>
</dbReference>
<sequence>MELNGTGTNKPVLFFFSPLCFPLRAQLSKAHSLHFKFRCRGWGCTRWRRRNDDSTLTSSHQIVVAFRSSISVASLR</sequence>
<protein>
    <submittedName>
        <fullName evidence="1">Uncharacterized protein</fullName>
    </submittedName>
</protein>
<evidence type="ECO:0000313" key="1">
    <source>
        <dbReference type="EMBL" id="TKW10382.1"/>
    </source>
</evidence>
<name>A0A4U6U5Y0_SETVI</name>
<accession>A0A4U6U5Y0</accession>
<reference evidence="1" key="1">
    <citation type="submission" date="2019-03" db="EMBL/GenBank/DDBJ databases">
        <title>WGS assembly of Setaria viridis.</title>
        <authorList>
            <person name="Huang P."/>
            <person name="Jenkins J."/>
            <person name="Grimwood J."/>
            <person name="Barry K."/>
            <person name="Healey A."/>
            <person name="Mamidi S."/>
            <person name="Sreedasyam A."/>
            <person name="Shu S."/>
            <person name="Feldman M."/>
            <person name="Wu J."/>
            <person name="Yu Y."/>
            <person name="Chen C."/>
            <person name="Johnson J."/>
            <person name="Rokhsar D."/>
            <person name="Baxter I."/>
            <person name="Schmutz J."/>
            <person name="Brutnell T."/>
            <person name="Kellogg E."/>
        </authorList>
    </citation>
    <scope>NUCLEOTIDE SEQUENCE [LARGE SCALE GENOMIC DNA]</scope>
</reference>
<dbReference type="Proteomes" id="UP000298652">
    <property type="component" value="Chromosome 6"/>
</dbReference>
<proteinExistence type="predicted"/>
<evidence type="ECO:0000313" key="2">
    <source>
        <dbReference type="Proteomes" id="UP000298652"/>
    </source>
</evidence>
<gene>
    <name evidence="1" type="ORF">SEVIR_6G160833v2</name>
</gene>
<dbReference type="AlphaFoldDB" id="A0A4U6U5Y0"/>
<dbReference type="Gramene" id="TKW10382">
    <property type="protein sequence ID" value="TKW10382"/>
    <property type="gene ID" value="SEVIR_6G160833v2"/>
</dbReference>
<organism evidence="1 2">
    <name type="scientific">Setaria viridis</name>
    <name type="common">Green bristlegrass</name>
    <name type="synonym">Setaria italica subsp. viridis</name>
    <dbReference type="NCBI Taxonomy" id="4556"/>
    <lineage>
        <taxon>Eukaryota</taxon>
        <taxon>Viridiplantae</taxon>
        <taxon>Streptophyta</taxon>
        <taxon>Embryophyta</taxon>
        <taxon>Tracheophyta</taxon>
        <taxon>Spermatophyta</taxon>
        <taxon>Magnoliopsida</taxon>
        <taxon>Liliopsida</taxon>
        <taxon>Poales</taxon>
        <taxon>Poaceae</taxon>
        <taxon>PACMAD clade</taxon>
        <taxon>Panicoideae</taxon>
        <taxon>Panicodae</taxon>
        <taxon>Paniceae</taxon>
        <taxon>Cenchrinae</taxon>
        <taxon>Setaria</taxon>
    </lineage>
</organism>